<dbReference type="SUPFAM" id="SSF140453">
    <property type="entry name" value="EsxAB dimer-like"/>
    <property type="match status" value="1"/>
</dbReference>
<organism evidence="2 3">
    <name type="scientific">Streptomyces indicus</name>
    <dbReference type="NCBI Taxonomy" id="417292"/>
    <lineage>
        <taxon>Bacteria</taxon>
        <taxon>Bacillati</taxon>
        <taxon>Actinomycetota</taxon>
        <taxon>Actinomycetes</taxon>
        <taxon>Kitasatosporales</taxon>
        <taxon>Streptomycetaceae</taxon>
        <taxon>Streptomyces</taxon>
    </lineage>
</organism>
<feature type="region of interest" description="Disordered" evidence="1">
    <location>
        <begin position="104"/>
        <end position="134"/>
    </location>
</feature>
<dbReference type="InterPro" id="IPR010310">
    <property type="entry name" value="T7SS_ESAT-6-like"/>
</dbReference>
<reference evidence="2 3" key="1">
    <citation type="submission" date="2016-10" db="EMBL/GenBank/DDBJ databases">
        <authorList>
            <person name="de Groot N.N."/>
        </authorList>
    </citation>
    <scope>NUCLEOTIDE SEQUENCE [LARGE SCALE GENOMIC DNA]</scope>
    <source>
        <strain evidence="2 3">CGMCC 4.5727</strain>
    </source>
</reference>
<accession>A0A1G9EE25</accession>
<sequence>MSGEGAQPRLRASGDRLTKLAEDLDDMQSYLDKQVRRMDEIVDSIEAGWRGPAAKAYRDLHRGAAEDAVRIRMVIQRLEQAVRLSRDGFSEQDLDVMERLRQVQSETDVKAEAAELSTPNTEPPAQPRSRIADF</sequence>
<proteinExistence type="predicted"/>
<dbReference type="Pfam" id="PF06013">
    <property type="entry name" value="WXG100"/>
    <property type="match status" value="1"/>
</dbReference>
<dbReference type="OrthoDB" id="3253863at2"/>
<dbReference type="InterPro" id="IPR036689">
    <property type="entry name" value="ESAT-6-like_sf"/>
</dbReference>
<dbReference type="RefSeq" id="WP_093614084.1">
    <property type="nucleotide sequence ID" value="NZ_FNFF01000011.1"/>
</dbReference>
<evidence type="ECO:0000313" key="3">
    <source>
        <dbReference type="Proteomes" id="UP000199155"/>
    </source>
</evidence>
<keyword evidence="3" id="KW-1185">Reference proteome</keyword>
<dbReference type="Proteomes" id="UP000199155">
    <property type="component" value="Unassembled WGS sequence"/>
</dbReference>
<evidence type="ECO:0000313" key="2">
    <source>
        <dbReference type="EMBL" id="SDK74410.1"/>
    </source>
</evidence>
<dbReference type="STRING" id="417292.SAMN05421806_111110"/>
<protein>
    <submittedName>
        <fullName evidence="2">WXG100 family type VII secretion target</fullName>
    </submittedName>
</protein>
<dbReference type="EMBL" id="FNFF01000011">
    <property type="protein sequence ID" value="SDK74410.1"/>
    <property type="molecule type" value="Genomic_DNA"/>
</dbReference>
<dbReference type="AlphaFoldDB" id="A0A1G9EE25"/>
<gene>
    <name evidence="2" type="ORF">SAMN05421806_111110</name>
</gene>
<evidence type="ECO:0000256" key="1">
    <source>
        <dbReference type="SAM" id="MobiDB-lite"/>
    </source>
</evidence>
<name>A0A1G9EE25_9ACTN</name>
<feature type="compositionally biased region" description="Basic and acidic residues" evidence="1">
    <location>
        <begin position="104"/>
        <end position="113"/>
    </location>
</feature>
<dbReference type="Gene3D" id="1.10.287.1060">
    <property type="entry name" value="ESAT-6-like"/>
    <property type="match status" value="1"/>
</dbReference>